<feature type="non-terminal residue" evidence="1">
    <location>
        <position position="1"/>
    </location>
</feature>
<name>M0NF24_9EURY</name>
<proteinExistence type="predicted"/>
<comment type="caution">
    <text evidence="1">The sequence shown here is derived from an EMBL/GenBank/DDBJ whole genome shotgun (WGS) entry which is preliminary data.</text>
</comment>
<reference evidence="1 2" key="1">
    <citation type="journal article" date="2014" name="PLoS Genet.">
        <title>Phylogenetically driven sequencing of extremely halophilic archaea reveals strategies for static and dynamic osmo-response.</title>
        <authorList>
            <person name="Becker E.A."/>
            <person name="Seitzer P.M."/>
            <person name="Tritt A."/>
            <person name="Larsen D."/>
            <person name="Krusor M."/>
            <person name="Yao A.I."/>
            <person name="Wu D."/>
            <person name="Madern D."/>
            <person name="Eisen J.A."/>
            <person name="Darling A.E."/>
            <person name="Facciotti M.T."/>
        </authorList>
    </citation>
    <scope>NUCLEOTIDE SEQUENCE [LARGE SCALE GENOMIC DNA]</scope>
    <source>
        <strain evidence="1 2">JCM 13552</strain>
    </source>
</reference>
<accession>M0NF24</accession>
<dbReference type="AlphaFoldDB" id="M0NF24"/>
<sequence length="78" mass="8440">ELLFLSVESVLGFPQSVQSVLLLPEFLREFVSPLLRTVFVIFGFVDFGGLVEDVVDFVGDLLTSPILIEGSVALDAPA</sequence>
<keyword evidence="2" id="KW-1185">Reference proteome</keyword>
<feature type="non-terminal residue" evidence="1">
    <location>
        <position position="78"/>
    </location>
</feature>
<evidence type="ECO:0000313" key="1">
    <source>
        <dbReference type="EMBL" id="EMA56446.1"/>
    </source>
</evidence>
<dbReference type="Proteomes" id="UP000011680">
    <property type="component" value="Unassembled WGS sequence"/>
</dbReference>
<gene>
    <name evidence="1" type="ORF">C451_02330</name>
</gene>
<evidence type="ECO:0000313" key="2">
    <source>
        <dbReference type="Proteomes" id="UP000011680"/>
    </source>
</evidence>
<dbReference type="EMBL" id="AOMF01000044">
    <property type="protein sequence ID" value="EMA56446.1"/>
    <property type="molecule type" value="Genomic_DNA"/>
</dbReference>
<protein>
    <submittedName>
        <fullName evidence="1">Uncharacterized protein</fullName>
    </submittedName>
</protein>
<organism evidence="1 2">
    <name type="scientific">Halococcus thailandensis JCM 13552</name>
    <dbReference type="NCBI Taxonomy" id="1227457"/>
    <lineage>
        <taxon>Archaea</taxon>
        <taxon>Methanobacteriati</taxon>
        <taxon>Methanobacteriota</taxon>
        <taxon>Stenosarchaea group</taxon>
        <taxon>Halobacteria</taxon>
        <taxon>Halobacteriales</taxon>
        <taxon>Halococcaceae</taxon>
        <taxon>Halococcus</taxon>
    </lineage>
</organism>